<comment type="caution">
    <text evidence="2">The sequence shown here is derived from an EMBL/GenBank/DDBJ whole genome shotgun (WGS) entry which is preliminary data.</text>
</comment>
<name>A0A1F8CMC3_9BACT</name>
<evidence type="ECO:0000256" key="1">
    <source>
        <dbReference type="SAM" id="MobiDB-lite"/>
    </source>
</evidence>
<feature type="region of interest" description="Disordered" evidence="1">
    <location>
        <begin position="361"/>
        <end position="382"/>
    </location>
</feature>
<proteinExistence type="predicted"/>
<protein>
    <submittedName>
        <fullName evidence="2">Uncharacterized protein</fullName>
    </submittedName>
</protein>
<accession>A0A1F8CMC3</accession>
<gene>
    <name evidence="2" type="ORF">A2197_01640</name>
</gene>
<evidence type="ECO:0000313" key="3">
    <source>
        <dbReference type="Proteomes" id="UP000178430"/>
    </source>
</evidence>
<evidence type="ECO:0000313" key="2">
    <source>
        <dbReference type="EMBL" id="OGM77371.1"/>
    </source>
</evidence>
<feature type="non-terminal residue" evidence="2">
    <location>
        <position position="1"/>
    </location>
</feature>
<organism evidence="2 3">
    <name type="scientific">Candidatus Woesebacteria bacterium RIFOXYA1_FULL_48_16</name>
    <dbReference type="NCBI Taxonomy" id="1802535"/>
    <lineage>
        <taxon>Bacteria</taxon>
        <taxon>Candidatus Woeseibacteriota</taxon>
    </lineage>
</organism>
<dbReference type="EMBL" id="MGHV01000056">
    <property type="protein sequence ID" value="OGM77371.1"/>
    <property type="molecule type" value="Genomic_DNA"/>
</dbReference>
<dbReference type="AlphaFoldDB" id="A0A1F8CMC3"/>
<reference evidence="2 3" key="1">
    <citation type="journal article" date="2016" name="Nat. Commun.">
        <title>Thousands of microbial genomes shed light on interconnected biogeochemical processes in an aquifer system.</title>
        <authorList>
            <person name="Anantharaman K."/>
            <person name="Brown C.T."/>
            <person name="Hug L.A."/>
            <person name="Sharon I."/>
            <person name="Castelle C.J."/>
            <person name="Probst A.J."/>
            <person name="Thomas B.C."/>
            <person name="Singh A."/>
            <person name="Wilkins M.J."/>
            <person name="Karaoz U."/>
            <person name="Brodie E.L."/>
            <person name="Williams K.H."/>
            <person name="Hubbard S.S."/>
            <person name="Banfield J.F."/>
        </authorList>
    </citation>
    <scope>NUCLEOTIDE SEQUENCE [LARGE SCALE GENOMIC DNA]</scope>
</reference>
<dbReference type="Proteomes" id="UP000178430">
    <property type="component" value="Unassembled WGS sequence"/>
</dbReference>
<feature type="non-terminal residue" evidence="2">
    <location>
        <position position="382"/>
    </location>
</feature>
<sequence length="382" mass="38811">GPGSTTINIGAGNGISLSADAITIDTDTTSTTSVKSNNSGLEVTADGLRLLGGCADGEALAWDATAEVWKCATASGGTITGSGASGQLTFWNGSTSITGSNSLWWDSTNARLGLGTTAPTSQLEILGTGVADGQFRIAYDSSNYTKFAVDSTGALTVSNNGTDIAKLGAANATFYVPTTFSASGDVSMAYDLVFTNQISSQIESYGPISIIAGENYESNDLTLKTYNAGDVVADLTGTGRLKLYGTDTTLLFDTRTTTDTDYWMGIIDDAAGDDDDILSIGKGLTNGTSTFLTLNSGGNLGIGTTAPITTLDVSGTTWLRGLSANSGLFINASGNVGIGTTAPAAWLDIAAATTAKPSIRVASGTAPTSPITGDMYNDGDQL</sequence>